<keyword evidence="1" id="KW-1133">Transmembrane helix</keyword>
<gene>
    <name evidence="2" type="ORF">A6D92_00155</name>
</gene>
<evidence type="ECO:0000313" key="2">
    <source>
        <dbReference type="EMBL" id="OTA42310.1"/>
    </source>
</evidence>
<evidence type="ECO:0000256" key="1">
    <source>
        <dbReference type="SAM" id="Phobius"/>
    </source>
</evidence>
<dbReference type="Proteomes" id="UP000194267">
    <property type="component" value="Unassembled WGS sequence"/>
</dbReference>
<reference evidence="3" key="1">
    <citation type="submission" date="2016-04" db="EMBL/GenBank/DDBJ databases">
        <authorList>
            <person name="Antunes L.P."/>
            <person name="Martins L.F."/>
            <person name="Pereira R.V."/>
            <person name="Thomas A.M."/>
            <person name="Barbosa D."/>
            <person name="Nascimento L."/>
            <person name="Silva G.M."/>
            <person name="Condomitti G.W."/>
            <person name="Digiampietri L.A."/>
            <person name="Lombardi K.C."/>
            <person name="Ramos P.L."/>
            <person name="Quaggio R.B."/>
            <person name="Oliveira J.C."/>
            <person name="Pascon R.C."/>
            <person name="Cruz J.B."/>
            <person name="Silva A.M."/>
            <person name="Setubal J.C."/>
        </authorList>
    </citation>
    <scope>NUCLEOTIDE SEQUENCE [LARGE SCALE GENOMIC DNA]</scope>
</reference>
<dbReference type="AlphaFoldDB" id="A0A1Y2T770"/>
<evidence type="ECO:0008006" key="4">
    <source>
        <dbReference type="Google" id="ProtNLM"/>
    </source>
</evidence>
<keyword evidence="1" id="KW-0472">Membrane</keyword>
<comment type="caution">
    <text evidence="2">The sequence shown here is derived from an EMBL/GenBank/DDBJ whole genome shotgun (WGS) entry which is preliminary data.</text>
</comment>
<sequence length="75" mass="8678">MKELLQWPNWAILATFIAVVISLVLNIVLYQRVQALYSKFGAQALPFRNRDELEAAFQAGTIDRAEYEHLKRKIS</sequence>
<keyword evidence="1" id="KW-0812">Transmembrane</keyword>
<dbReference type="EMBL" id="LWLV01000006">
    <property type="protein sequence ID" value="OTA42310.1"/>
    <property type="molecule type" value="Genomic_DNA"/>
</dbReference>
<organism evidence="2 3">
    <name type="scientific">Symbiobacterium thermophilum</name>
    <dbReference type="NCBI Taxonomy" id="2734"/>
    <lineage>
        <taxon>Bacteria</taxon>
        <taxon>Bacillati</taxon>
        <taxon>Bacillota</taxon>
        <taxon>Clostridia</taxon>
        <taxon>Eubacteriales</taxon>
        <taxon>Symbiobacteriaceae</taxon>
        <taxon>Symbiobacterium</taxon>
    </lineage>
</organism>
<protein>
    <recommendedName>
        <fullName evidence="4">SHOCT domain-containing protein</fullName>
    </recommendedName>
</protein>
<proteinExistence type="predicted"/>
<accession>A0A1Y2T770</accession>
<feature type="transmembrane region" description="Helical" evidence="1">
    <location>
        <begin position="12"/>
        <end position="30"/>
    </location>
</feature>
<evidence type="ECO:0000313" key="3">
    <source>
        <dbReference type="Proteomes" id="UP000194267"/>
    </source>
</evidence>
<name>A0A1Y2T770_SYMTR</name>